<dbReference type="EMBL" id="CAJNOC010013079">
    <property type="protein sequence ID" value="CAF1157030.1"/>
    <property type="molecule type" value="Genomic_DNA"/>
</dbReference>
<protein>
    <submittedName>
        <fullName evidence="1">Uncharacterized protein</fullName>
    </submittedName>
</protein>
<gene>
    <name evidence="1" type="ORF">OXX778_LOCUS23489</name>
</gene>
<organism evidence="1 2">
    <name type="scientific">Brachionus calyciflorus</name>
    <dbReference type="NCBI Taxonomy" id="104777"/>
    <lineage>
        <taxon>Eukaryota</taxon>
        <taxon>Metazoa</taxon>
        <taxon>Spiralia</taxon>
        <taxon>Gnathifera</taxon>
        <taxon>Rotifera</taxon>
        <taxon>Eurotatoria</taxon>
        <taxon>Monogononta</taxon>
        <taxon>Pseudotrocha</taxon>
        <taxon>Ploima</taxon>
        <taxon>Brachionidae</taxon>
        <taxon>Brachionus</taxon>
    </lineage>
</organism>
<proteinExistence type="predicted"/>
<name>A0A814TE73_9BILA</name>
<keyword evidence="2" id="KW-1185">Reference proteome</keyword>
<sequence>MSDSKLNLDEKLSPIKEDILEDNILKGKEKNDSYERDLER</sequence>
<dbReference type="Proteomes" id="UP000663879">
    <property type="component" value="Unassembled WGS sequence"/>
</dbReference>
<feature type="non-terminal residue" evidence="1">
    <location>
        <position position="40"/>
    </location>
</feature>
<comment type="caution">
    <text evidence="1">The sequence shown here is derived from an EMBL/GenBank/DDBJ whole genome shotgun (WGS) entry which is preliminary data.</text>
</comment>
<dbReference type="AlphaFoldDB" id="A0A814TE73"/>
<accession>A0A814TE73</accession>
<evidence type="ECO:0000313" key="2">
    <source>
        <dbReference type="Proteomes" id="UP000663879"/>
    </source>
</evidence>
<reference evidence="1" key="1">
    <citation type="submission" date="2021-02" db="EMBL/GenBank/DDBJ databases">
        <authorList>
            <person name="Nowell W R."/>
        </authorList>
    </citation>
    <scope>NUCLEOTIDE SEQUENCE</scope>
    <source>
        <strain evidence="1">Ploen Becks lab</strain>
    </source>
</reference>
<evidence type="ECO:0000313" key="1">
    <source>
        <dbReference type="EMBL" id="CAF1157030.1"/>
    </source>
</evidence>